<keyword evidence="7 11" id="KW-0175">Coiled coil</keyword>
<dbReference type="FunFam" id="2.60.200.20:FF:000021">
    <property type="entry name" value="Kinesin family protein"/>
    <property type="match status" value="1"/>
</dbReference>
<feature type="compositionally biased region" description="Polar residues" evidence="12">
    <location>
        <begin position="621"/>
        <end position="630"/>
    </location>
</feature>
<dbReference type="Gene3D" id="2.60.200.20">
    <property type="match status" value="1"/>
</dbReference>
<dbReference type="Pfam" id="PF00498">
    <property type="entry name" value="FHA"/>
    <property type="match status" value="1"/>
</dbReference>
<feature type="compositionally biased region" description="Low complexity" evidence="12">
    <location>
        <begin position="1556"/>
        <end position="1565"/>
    </location>
</feature>
<evidence type="ECO:0000256" key="8">
    <source>
        <dbReference type="ARBA" id="ARBA00023175"/>
    </source>
</evidence>
<evidence type="ECO:0000256" key="6">
    <source>
        <dbReference type="ARBA" id="ARBA00022840"/>
    </source>
</evidence>
<feature type="region of interest" description="Disordered" evidence="12">
    <location>
        <begin position="1838"/>
        <end position="1861"/>
    </location>
</feature>
<dbReference type="Pfam" id="PF16183">
    <property type="entry name" value="Kinesin_assoc"/>
    <property type="match status" value="1"/>
</dbReference>
<protein>
    <recommendedName>
        <fullName evidence="13">Kinesin motor domain-containing protein</fullName>
    </recommendedName>
</protein>
<evidence type="ECO:0000256" key="2">
    <source>
        <dbReference type="ARBA" id="ARBA00022448"/>
    </source>
</evidence>
<feature type="compositionally biased region" description="Acidic residues" evidence="12">
    <location>
        <begin position="1474"/>
        <end position="1493"/>
    </location>
</feature>
<dbReference type="GO" id="GO:0005546">
    <property type="term" value="F:phosphatidylinositol-4,5-bisphosphate binding"/>
    <property type="evidence" value="ECO:0007669"/>
    <property type="project" value="UniProtKB-ARBA"/>
</dbReference>
<dbReference type="PROSITE" id="PS50067">
    <property type="entry name" value="KINESIN_MOTOR_2"/>
    <property type="match status" value="1"/>
</dbReference>
<keyword evidence="5 10" id="KW-0547">Nucleotide-binding</keyword>
<dbReference type="Pfam" id="PF12423">
    <property type="entry name" value="KIF1B"/>
    <property type="match status" value="1"/>
</dbReference>
<feature type="region of interest" description="Disordered" evidence="12">
    <location>
        <begin position="1675"/>
        <end position="1781"/>
    </location>
</feature>
<dbReference type="SMART" id="SM00129">
    <property type="entry name" value="KISc"/>
    <property type="match status" value="1"/>
</dbReference>
<organism evidence="14 15">
    <name type="scientific">Dichotomopilus funicola</name>
    <dbReference type="NCBI Taxonomy" id="1934379"/>
    <lineage>
        <taxon>Eukaryota</taxon>
        <taxon>Fungi</taxon>
        <taxon>Dikarya</taxon>
        <taxon>Ascomycota</taxon>
        <taxon>Pezizomycotina</taxon>
        <taxon>Sordariomycetes</taxon>
        <taxon>Sordariomycetidae</taxon>
        <taxon>Sordariales</taxon>
        <taxon>Chaetomiaceae</taxon>
        <taxon>Dichotomopilus</taxon>
    </lineage>
</organism>
<dbReference type="InterPro" id="IPR036961">
    <property type="entry name" value="Kinesin_motor_dom_sf"/>
</dbReference>
<dbReference type="PANTHER" id="PTHR47117">
    <property type="entry name" value="STAR-RELATED LIPID TRANSFER PROTEIN 9"/>
    <property type="match status" value="1"/>
</dbReference>
<dbReference type="InterPro" id="IPR019821">
    <property type="entry name" value="Kinesin_motor_CS"/>
</dbReference>
<dbReference type="GO" id="GO:0005874">
    <property type="term" value="C:microtubule"/>
    <property type="evidence" value="ECO:0007669"/>
    <property type="project" value="UniProtKB-KW"/>
</dbReference>
<dbReference type="GO" id="GO:0008574">
    <property type="term" value="F:plus-end-directed microtubule motor activity"/>
    <property type="evidence" value="ECO:0007669"/>
    <property type="project" value="UniProtKB-ARBA"/>
</dbReference>
<evidence type="ECO:0000256" key="3">
    <source>
        <dbReference type="ARBA" id="ARBA00022490"/>
    </source>
</evidence>
<evidence type="ECO:0000256" key="7">
    <source>
        <dbReference type="ARBA" id="ARBA00023054"/>
    </source>
</evidence>
<dbReference type="GeneID" id="87815463"/>
<keyword evidence="8 10" id="KW-0505">Motor protein</keyword>
<keyword evidence="6 10" id="KW-0067">ATP-binding</keyword>
<keyword evidence="3" id="KW-0963">Cytoplasm</keyword>
<feature type="compositionally biased region" description="Low complexity" evidence="12">
    <location>
        <begin position="1757"/>
        <end position="1781"/>
    </location>
</feature>
<evidence type="ECO:0000256" key="11">
    <source>
        <dbReference type="SAM" id="Coils"/>
    </source>
</evidence>
<dbReference type="SUPFAM" id="SSF52540">
    <property type="entry name" value="P-loop containing nucleoside triphosphate hydrolases"/>
    <property type="match status" value="1"/>
</dbReference>
<reference evidence="14" key="2">
    <citation type="submission" date="2023-05" db="EMBL/GenBank/DDBJ databases">
        <authorList>
            <consortium name="Lawrence Berkeley National Laboratory"/>
            <person name="Steindorff A."/>
            <person name="Hensen N."/>
            <person name="Bonometti L."/>
            <person name="Westerberg I."/>
            <person name="Brannstrom I.O."/>
            <person name="Guillou S."/>
            <person name="Cros-Aarteil S."/>
            <person name="Calhoun S."/>
            <person name="Haridas S."/>
            <person name="Kuo A."/>
            <person name="Mondo S."/>
            <person name="Pangilinan J."/>
            <person name="Riley R."/>
            <person name="Labutti K."/>
            <person name="Andreopoulos B."/>
            <person name="Lipzen A."/>
            <person name="Chen C."/>
            <person name="Yanf M."/>
            <person name="Daum C."/>
            <person name="Ng V."/>
            <person name="Clum A."/>
            <person name="Ohm R."/>
            <person name="Martin F."/>
            <person name="Silar P."/>
            <person name="Natvig D."/>
            <person name="Lalanne C."/>
            <person name="Gautier V."/>
            <person name="Ament-Velasquez S.L."/>
            <person name="Kruys A."/>
            <person name="Hutchinson M.I."/>
            <person name="Powell A.J."/>
            <person name="Barry K."/>
            <person name="Miller A.N."/>
            <person name="Grigoriev I.V."/>
            <person name="Debuchy R."/>
            <person name="Gladieux P."/>
            <person name="Thoren M.H."/>
            <person name="Johannesson H."/>
        </authorList>
    </citation>
    <scope>NUCLEOTIDE SEQUENCE</scope>
    <source>
        <strain evidence="14">CBS 141.50</strain>
    </source>
</reference>
<dbReference type="GO" id="GO:0008017">
    <property type="term" value="F:microtubule binding"/>
    <property type="evidence" value="ECO:0007669"/>
    <property type="project" value="InterPro"/>
</dbReference>
<dbReference type="Pfam" id="PF12473">
    <property type="entry name" value="DUF3694"/>
    <property type="match status" value="1"/>
</dbReference>
<dbReference type="SUPFAM" id="SSF50729">
    <property type="entry name" value="PH domain-like"/>
    <property type="match status" value="1"/>
</dbReference>
<dbReference type="CDD" id="cd01365">
    <property type="entry name" value="KISc_KIF1A_KIF1B"/>
    <property type="match status" value="1"/>
</dbReference>
<dbReference type="InterPro" id="IPR001849">
    <property type="entry name" value="PH_domain"/>
</dbReference>
<evidence type="ECO:0000256" key="12">
    <source>
        <dbReference type="SAM" id="MobiDB-lite"/>
    </source>
</evidence>
<dbReference type="GO" id="GO:0047496">
    <property type="term" value="P:vesicle transport along microtubule"/>
    <property type="evidence" value="ECO:0007669"/>
    <property type="project" value="UniProtKB-ARBA"/>
</dbReference>
<dbReference type="Proteomes" id="UP001302676">
    <property type="component" value="Unassembled WGS sequence"/>
</dbReference>
<dbReference type="Gene3D" id="3.40.850.10">
    <property type="entry name" value="Kinesin motor domain"/>
    <property type="match status" value="1"/>
</dbReference>
<comment type="subcellular location">
    <subcellularLocation>
        <location evidence="1">Cytoplasm</location>
        <location evidence="1">Cytoskeleton</location>
    </subcellularLocation>
</comment>
<evidence type="ECO:0000256" key="9">
    <source>
        <dbReference type="ARBA" id="ARBA00023212"/>
    </source>
</evidence>
<feature type="region of interest" description="Disordered" evidence="12">
    <location>
        <begin position="1420"/>
        <end position="1521"/>
    </location>
</feature>
<dbReference type="SMART" id="SM00233">
    <property type="entry name" value="PH"/>
    <property type="match status" value="1"/>
</dbReference>
<accession>A0AAN6ZS60</accession>
<dbReference type="Gene3D" id="6.10.250.2520">
    <property type="match status" value="1"/>
</dbReference>
<dbReference type="EMBL" id="MU853554">
    <property type="protein sequence ID" value="KAK4148074.1"/>
    <property type="molecule type" value="Genomic_DNA"/>
</dbReference>
<feature type="compositionally biased region" description="Low complexity" evidence="12">
    <location>
        <begin position="1496"/>
        <end position="1515"/>
    </location>
</feature>
<dbReference type="PRINTS" id="PR00380">
    <property type="entry name" value="KINESINHEAVY"/>
</dbReference>
<dbReference type="InterPro" id="IPR000253">
    <property type="entry name" value="FHA_dom"/>
</dbReference>
<name>A0AAN6ZS60_9PEZI</name>
<evidence type="ECO:0000256" key="10">
    <source>
        <dbReference type="PROSITE-ProRule" id="PRU00283"/>
    </source>
</evidence>
<dbReference type="InterPro" id="IPR027417">
    <property type="entry name" value="P-loop_NTPase"/>
</dbReference>
<dbReference type="Pfam" id="PF00225">
    <property type="entry name" value="Kinesin"/>
    <property type="match status" value="1"/>
</dbReference>
<feature type="region of interest" description="Disordered" evidence="12">
    <location>
        <begin position="621"/>
        <end position="667"/>
    </location>
</feature>
<keyword evidence="15" id="KW-1185">Reference proteome</keyword>
<comment type="caution">
    <text evidence="14">The sequence shown here is derived from an EMBL/GenBank/DDBJ whole genome shotgun (WGS) entry which is preliminary data.</text>
</comment>
<dbReference type="SUPFAM" id="SSF49879">
    <property type="entry name" value="SMAD/FHA domain"/>
    <property type="match status" value="1"/>
</dbReference>
<dbReference type="InterPro" id="IPR032405">
    <property type="entry name" value="Kinesin_assoc"/>
</dbReference>
<feature type="coiled-coil region" evidence="11">
    <location>
        <begin position="754"/>
        <end position="831"/>
    </location>
</feature>
<dbReference type="FunFam" id="3.40.850.10:FF:000047">
    <property type="entry name" value="Kinesin family protein"/>
    <property type="match status" value="1"/>
</dbReference>
<feature type="compositionally biased region" description="Low complexity" evidence="12">
    <location>
        <begin position="1692"/>
        <end position="1708"/>
    </location>
</feature>
<dbReference type="CDD" id="cd22249">
    <property type="entry name" value="UDM1_RNF168_RNF169-like"/>
    <property type="match status" value="1"/>
</dbReference>
<dbReference type="SMART" id="SM00240">
    <property type="entry name" value="FHA"/>
    <property type="match status" value="1"/>
</dbReference>
<dbReference type="PROSITE" id="PS00411">
    <property type="entry name" value="KINESIN_MOTOR_1"/>
    <property type="match status" value="1"/>
</dbReference>
<dbReference type="InterPro" id="IPR022140">
    <property type="entry name" value="Kinesin-like_KIF1-typ"/>
</dbReference>
<dbReference type="InterPro" id="IPR008984">
    <property type="entry name" value="SMAD_FHA_dom_sf"/>
</dbReference>
<feature type="binding site" evidence="10">
    <location>
        <begin position="109"/>
        <end position="116"/>
    </location>
    <ligand>
        <name>ATP</name>
        <dbReference type="ChEBI" id="CHEBI:30616"/>
    </ligand>
</feature>
<evidence type="ECO:0000256" key="5">
    <source>
        <dbReference type="ARBA" id="ARBA00022741"/>
    </source>
</evidence>
<evidence type="ECO:0000256" key="1">
    <source>
        <dbReference type="ARBA" id="ARBA00004245"/>
    </source>
</evidence>
<keyword evidence="2" id="KW-0813">Transport</keyword>
<evidence type="ECO:0000256" key="4">
    <source>
        <dbReference type="ARBA" id="ARBA00022701"/>
    </source>
</evidence>
<feature type="compositionally biased region" description="Gly residues" evidence="12">
    <location>
        <begin position="1727"/>
        <end position="1738"/>
    </location>
</feature>
<keyword evidence="9" id="KW-0206">Cytoskeleton</keyword>
<dbReference type="RefSeq" id="XP_062641445.1">
    <property type="nucleotide sequence ID" value="XM_062778850.1"/>
</dbReference>
<gene>
    <name evidence="14" type="ORF">C8A04DRAFT_23867</name>
</gene>
<dbReference type="InterPro" id="IPR001752">
    <property type="entry name" value="Kinesin_motor_dom"/>
</dbReference>
<comment type="similarity">
    <text evidence="10">Belongs to the TRAFAC class myosin-kinesin ATPase superfamily. Kinesin family.</text>
</comment>
<dbReference type="InterPro" id="IPR022164">
    <property type="entry name" value="Kinesin-like"/>
</dbReference>
<feature type="region of interest" description="Disordered" evidence="12">
    <location>
        <begin position="1544"/>
        <end position="1583"/>
    </location>
</feature>
<dbReference type="GO" id="GO:0005524">
    <property type="term" value="F:ATP binding"/>
    <property type="evidence" value="ECO:0007669"/>
    <property type="project" value="UniProtKB-UniRule"/>
</dbReference>
<dbReference type="CDD" id="cd22705">
    <property type="entry name" value="FHA_KIF1"/>
    <property type="match status" value="1"/>
</dbReference>
<sequence>MAPAAGPPGGGGNIKVVVRCRPFNGREHDRNAKCIVEMKDNQTVLTPPDGAGKTGKDHGQKVFAFDKSYWSFDKSAPNYAGQDNLFGDLGKPLLDNAFQGYNNCIFAYGQTGSGKSYSMMGYGKDAGIIPNICQDMFRRIGEMQQDKNLRCTVEVSYLEIYNERVRDLLNPANKGNLKVREHPSTGPYVEDLAKLVVGGFQEIEHLMDEGNKARTVAATNMNETSSRSHAVFTLMLTQKRFDPETKMEMEKAAKISLVDLAGSERATSTGATGARLKEGAEINRSLSTLGRVIAALADLSTGTKKKKGAAGQVPYRDSVLTWLLKDSLGGNSMTAMIAAISPADINYDETLSTLRYADSAKRIKNHAVINEDANARMIRELKEELALLRSKMGGGGATGGAPVPAEEVYAEGTPLEKQIVSITQADGSVKKVSKAEIAEQLNQSEKLLQDLNQTWEEKLTKTEEIHKERESALEELGISIEKGFIGMSTPKKMPHLVNLSDDPLLAECLVYNLKPGATTVGNVESNADHQANIRLNGSRILHEHCVFENAQDGTVTIHPKEGAAVMVNGKRVTEPTRLHSGHRIILGDFHIFRFNHPMEARAERAERQEQSLLRQSITASQLQALERTSPSPSPRPGHDRSLSTALSEFSDSRPDSPSPFQRNAKESDWSFARREAAPAILGTDQNFAKLTDEELNALFEDVQRARAERVIGREGDDDMESMASYPIREKYLSTGTIDNFSLDTILTMPSTPKQGEAEDRLREIREEMQSQLEKQKEEYRDQLKNAETANVEVEEIKKEKVRMEETLVQLKEDMQKQLEVQRRDFEAKIERLDPLKRPKAKPKLSEEEIERAKVAVKHWRNRHSVRMAEAVLQHASTLKEAQIMSHELDEHVVFQFTVVDVGHVVCSSYDMVLNGLTGEGEDIALEDAPKPCIGVRVIDYKHSVVHLWSIEKLHDRVRQMRQMHQYLDQPEYAQHLSLDNPFIETCMPQFTLVGEADVPLKAVFESRVQDFTLDVFSPHTRHAIGIIKLALEPSSARAPTNTLKFNIVMHEMVGFAEREGTEVHAQLFIPGISEDGITTTQMIKDFDEGPIRFESVHSMSVPLFAPPQTTLRVAIFAKASTMHLDKLLSWDDMRDAVPSSQGKKGARISESYFFTEEKHDLLARVQILEMNEEGEYVPVEVNQTSELDGGTYQLHQGLQRRISIKLTHSSGDALPWENVTAMRAGKIQLMDSAGKTPDMGSTSPDIPLKLASAPSFQTNANGTRTATMIGQWDSSLHNSLLLDRVTADKYRVQMAVSWEISSEKLAEPMKFSMNVCCQILSRSFVRQTSMFSSLFQQVRIVHAATSIFTLQLRPAPIKRVGDLWRMSSQHDYVKGEESLTTWTPRGVSLVADYLASRKKLQMMADLAAVQTFLRKIGFRDKPESVEEPEDLDLPPRPAINSDTDSIAELLKDDTPEPSPTSSQELPFSDLPPLPDDDEEDLSAPPGSDDEAEVGTEPQANSSSQSQSAQESQSSEPPVPDRQTLLLEKCLKLWLRYPDPTLRLLSPANTDPPEDGVVSSAPSPSAFSRDQHAQEEEYQQPQQPTSIATVVRVPKNPALLKGGLLLVPNADATRWVKRFVELRRPYLHVHTVGDGEEVGVVSLRNARVDSQPGILGLLNVNANSNGNASVVGNGPYGHGGDANRGEGVNEFGTPTRTLSPTPSSRSLSPHPMPSAASGTGRLIASLWPGGGGGAVGGANGTNTSGVTSAPNGTPARRNGAASSNGATGASPSGGNTSSGGVSRLSERLQAGVFAVYGTDNTWLFAARSERDKMDWIMRIDQSFTMGSGSVSASVSGLGSRGGSVMGSGMTSPRLPGGSSGGW</sequence>
<keyword evidence="4" id="KW-0493">Microtubule</keyword>
<evidence type="ECO:0000313" key="15">
    <source>
        <dbReference type="Proteomes" id="UP001302676"/>
    </source>
</evidence>
<evidence type="ECO:0000313" key="14">
    <source>
        <dbReference type="EMBL" id="KAK4148074.1"/>
    </source>
</evidence>
<proteinExistence type="inferred from homology"/>
<feature type="domain" description="Kinesin motor" evidence="13">
    <location>
        <begin position="13"/>
        <end position="363"/>
    </location>
</feature>
<evidence type="ECO:0000259" key="13">
    <source>
        <dbReference type="PROSITE" id="PS50067"/>
    </source>
</evidence>
<reference evidence="14" key="1">
    <citation type="journal article" date="2023" name="Mol. Phylogenet. Evol.">
        <title>Genome-scale phylogeny and comparative genomics of the fungal order Sordariales.</title>
        <authorList>
            <person name="Hensen N."/>
            <person name="Bonometti L."/>
            <person name="Westerberg I."/>
            <person name="Brannstrom I.O."/>
            <person name="Guillou S."/>
            <person name="Cros-Aarteil S."/>
            <person name="Calhoun S."/>
            <person name="Haridas S."/>
            <person name="Kuo A."/>
            <person name="Mondo S."/>
            <person name="Pangilinan J."/>
            <person name="Riley R."/>
            <person name="LaButti K."/>
            <person name="Andreopoulos B."/>
            <person name="Lipzen A."/>
            <person name="Chen C."/>
            <person name="Yan M."/>
            <person name="Daum C."/>
            <person name="Ng V."/>
            <person name="Clum A."/>
            <person name="Steindorff A."/>
            <person name="Ohm R.A."/>
            <person name="Martin F."/>
            <person name="Silar P."/>
            <person name="Natvig D.O."/>
            <person name="Lalanne C."/>
            <person name="Gautier V."/>
            <person name="Ament-Velasquez S.L."/>
            <person name="Kruys A."/>
            <person name="Hutchinson M.I."/>
            <person name="Powell A.J."/>
            <person name="Barry K."/>
            <person name="Miller A.N."/>
            <person name="Grigoriev I.V."/>
            <person name="Debuchy R."/>
            <person name="Gladieux P."/>
            <person name="Hiltunen Thoren M."/>
            <person name="Johannesson H."/>
        </authorList>
    </citation>
    <scope>NUCLEOTIDE SEQUENCE</scope>
    <source>
        <strain evidence="14">CBS 141.50</strain>
    </source>
</reference>